<organism evidence="2 3">
    <name type="scientific">Massariosphaeria phaeospora</name>
    <dbReference type="NCBI Taxonomy" id="100035"/>
    <lineage>
        <taxon>Eukaryota</taxon>
        <taxon>Fungi</taxon>
        <taxon>Dikarya</taxon>
        <taxon>Ascomycota</taxon>
        <taxon>Pezizomycotina</taxon>
        <taxon>Dothideomycetes</taxon>
        <taxon>Pleosporomycetidae</taxon>
        <taxon>Pleosporales</taxon>
        <taxon>Pleosporales incertae sedis</taxon>
        <taxon>Massariosphaeria</taxon>
    </lineage>
</organism>
<protein>
    <submittedName>
        <fullName evidence="2">Uncharacterized protein</fullName>
    </submittedName>
</protein>
<accession>A0A7C8MEZ4</accession>
<evidence type="ECO:0000313" key="2">
    <source>
        <dbReference type="EMBL" id="KAF2867804.1"/>
    </source>
</evidence>
<gene>
    <name evidence="2" type="ORF">BDV95DRAFT_581856</name>
</gene>
<proteinExistence type="predicted"/>
<name>A0A7C8MEZ4_9PLEO</name>
<feature type="region of interest" description="Disordered" evidence="1">
    <location>
        <begin position="1"/>
        <end position="27"/>
    </location>
</feature>
<reference evidence="2 3" key="1">
    <citation type="submission" date="2020-01" db="EMBL/GenBank/DDBJ databases">
        <authorList>
            <consortium name="DOE Joint Genome Institute"/>
            <person name="Haridas S."/>
            <person name="Albert R."/>
            <person name="Binder M."/>
            <person name="Bloem J."/>
            <person name="Labutti K."/>
            <person name="Salamov A."/>
            <person name="Andreopoulos B."/>
            <person name="Baker S.E."/>
            <person name="Barry K."/>
            <person name="Bills G."/>
            <person name="Bluhm B.H."/>
            <person name="Cannon C."/>
            <person name="Castanera R."/>
            <person name="Culley D.E."/>
            <person name="Daum C."/>
            <person name="Ezra D."/>
            <person name="Gonzalez J.B."/>
            <person name="Henrissat B."/>
            <person name="Kuo A."/>
            <person name="Liang C."/>
            <person name="Lipzen A."/>
            <person name="Lutzoni F."/>
            <person name="Magnuson J."/>
            <person name="Mondo S."/>
            <person name="Nolan M."/>
            <person name="Ohm R."/>
            <person name="Pangilinan J."/>
            <person name="Park H.-J.H."/>
            <person name="Ramirez L."/>
            <person name="Alfaro M."/>
            <person name="Sun H."/>
            <person name="Tritt A."/>
            <person name="Yoshinaga Y."/>
            <person name="Zwiers L.-H.L."/>
            <person name="Turgeon B.G."/>
            <person name="Goodwin S.B."/>
            <person name="Spatafora J.W."/>
            <person name="Crous P.W."/>
            <person name="Grigoriev I.V."/>
        </authorList>
    </citation>
    <scope>NUCLEOTIDE SEQUENCE [LARGE SCALE GENOMIC DNA]</scope>
    <source>
        <strain evidence="2 3">CBS 611.86</strain>
    </source>
</reference>
<dbReference type="EMBL" id="JAADJZ010000022">
    <property type="protein sequence ID" value="KAF2867804.1"/>
    <property type="molecule type" value="Genomic_DNA"/>
</dbReference>
<dbReference type="OrthoDB" id="6270329at2759"/>
<comment type="caution">
    <text evidence="2">The sequence shown here is derived from an EMBL/GenBank/DDBJ whole genome shotgun (WGS) entry which is preliminary data.</text>
</comment>
<keyword evidence="3" id="KW-1185">Reference proteome</keyword>
<feature type="region of interest" description="Disordered" evidence="1">
    <location>
        <begin position="66"/>
        <end position="194"/>
    </location>
</feature>
<evidence type="ECO:0000313" key="3">
    <source>
        <dbReference type="Proteomes" id="UP000481861"/>
    </source>
</evidence>
<sequence>MPASGAAANGHHHPHPHPSPFTATALAGHHPHHPFNYSFHSDASCPECRQLERSPRAPVASYFDEAFRTSPSPPPTSFLANILNPADASPPPADRRARVLPRSPTPTWASCASRVHASMPPTRQQTGRLPNGYVDLTTASPPAPDAAAERAPRRPKRKSPTPGPSTKRQKRDDGAAIRRPKKEPEADIEEIDLSDDKGDFLEVLQKQRAEAVKAQQRPEEKATTFNSFTCVICMDTPTDLTATSCGAYLFLRYSRTY</sequence>
<evidence type="ECO:0000256" key="1">
    <source>
        <dbReference type="SAM" id="MobiDB-lite"/>
    </source>
</evidence>
<dbReference type="Proteomes" id="UP000481861">
    <property type="component" value="Unassembled WGS sequence"/>
</dbReference>
<dbReference type="AlphaFoldDB" id="A0A7C8MEZ4"/>